<protein>
    <submittedName>
        <fullName evidence="1">Uncharacterized protein</fullName>
    </submittedName>
</protein>
<evidence type="ECO:0000313" key="1">
    <source>
        <dbReference type="EMBL" id="PAV24448.1"/>
    </source>
</evidence>
<proteinExistence type="predicted"/>
<name>A0A2A2HZC4_9GAMM</name>
<keyword evidence="2" id="KW-1185">Reference proteome</keyword>
<dbReference type="EMBL" id="NMPM01000176">
    <property type="protein sequence ID" value="PAV24448.1"/>
    <property type="molecule type" value="Genomic_DNA"/>
</dbReference>
<sequence length="121" mass="13669">MSTPLQGTVLEACIQTKDQYIVFLTDDILNEDFLNIHLLNTNFEKIDSVTIGSAYSTGSFRNLSIDRNDQITFSFFNNKTWSIRVLEKPKIKVPFLSGPSGVNWGVNLFHHLDIDTTLDSA</sequence>
<dbReference type="Proteomes" id="UP000218332">
    <property type="component" value="Unassembled WGS sequence"/>
</dbReference>
<dbReference type="AlphaFoldDB" id="A0A2A2HZC4"/>
<evidence type="ECO:0000313" key="2">
    <source>
        <dbReference type="Proteomes" id="UP000218332"/>
    </source>
</evidence>
<gene>
    <name evidence="1" type="ORF">CF392_16230</name>
</gene>
<comment type="caution">
    <text evidence="1">The sequence shown here is derived from an EMBL/GenBank/DDBJ whole genome shotgun (WGS) entry which is preliminary data.</text>
</comment>
<organism evidence="1 2">
    <name type="scientific">Tamilnaduibacter salinus</name>
    <dbReference type="NCBI Taxonomy" id="1484056"/>
    <lineage>
        <taxon>Bacteria</taxon>
        <taxon>Pseudomonadati</taxon>
        <taxon>Pseudomonadota</taxon>
        <taxon>Gammaproteobacteria</taxon>
        <taxon>Pseudomonadales</taxon>
        <taxon>Marinobacteraceae</taxon>
        <taxon>Tamilnaduibacter</taxon>
    </lineage>
</organism>
<reference evidence="1 2" key="1">
    <citation type="submission" date="2017-07" db="EMBL/GenBank/DDBJ databases">
        <title>Tamlnaduibacter salinus (Mi-7) genome sequencing.</title>
        <authorList>
            <person name="Verma A."/>
            <person name="Krishnamurthi S."/>
        </authorList>
    </citation>
    <scope>NUCLEOTIDE SEQUENCE [LARGE SCALE GENOMIC DNA]</scope>
    <source>
        <strain evidence="1 2">Mi-7</strain>
    </source>
</reference>
<accession>A0A2A2HZC4</accession>